<dbReference type="Pfam" id="PF04463">
    <property type="entry name" value="2-thiour_desulf"/>
    <property type="match status" value="1"/>
</dbReference>
<dbReference type="RefSeq" id="WP_181070162.1">
    <property type="nucleotide sequence ID" value="NZ_JAAMRF010000003.1"/>
</dbReference>
<protein>
    <submittedName>
        <fullName evidence="2">GNAT family N-acetyltransferase</fullName>
    </submittedName>
</protein>
<dbReference type="PANTHER" id="PTHR30087">
    <property type="entry name" value="INNER MEMBRANE PROTEIN"/>
    <property type="match status" value="1"/>
</dbReference>
<comment type="caution">
    <text evidence="2">The sequence shown here is derived from an EMBL/GenBank/DDBJ whole genome shotgun (WGS) entry which is preliminary data.</text>
</comment>
<dbReference type="Gene3D" id="3.40.630.30">
    <property type="match status" value="1"/>
</dbReference>
<reference evidence="2 3" key="1">
    <citation type="submission" date="2020-02" db="EMBL/GenBank/DDBJ databases">
        <title>Synteny-based analysis reveals conserved mechanism for high triclosan tolerance in Pseudomonas, as well as instances of horizontal transfer.</title>
        <authorList>
            <person name="Mcfarland A.G."/>
            <person name="Bertucci H.K."/>
            <person name="Litmann E."/>
            <person name="Shen J."/>
            <person name="Huttenhower C."/>
            <person name="Hartmann E.M."/>
        </authorList>
    </citation>
    <scope>NUCLEOTIDE SEQUENCE [LARGE SCALE GENOMIC DNA]</scope>
    <source>
        <strain evidence="2 3">115A1</strain>
    </source>
</reference>
<name>A0ABR5YZ67_9GAMM</name>
<dbReference type="SUPFAM" id="SSF55729">
    <property type="entry name" value="Acyl-CoA N-acyltransferases (Nat)"/>
    <property type="match status" value="1"/>
</dbReference>
<evidence type="ECO:0000313" key="3">
    <source>
        <dbReference type="Proteomes" id="UP000786387"/>
    </source>
</evidence>
<evidence type="ECO:0000259" key="1">
    <source>
        <dbReference type="PROSITE" id="PS51186"/>
    </source>
</evidence>
<dbReference type="InterPro" id="IPR007553">
    <property type="entry name" value="2-thiour_desulf"/>
</dbReference>
<dbReference type="Proteomes" id="UP000786387">
    <property type="component" value="Unassembled WGS sequence"/>
</dbReference>
<dbReference type="CDD" id="cd04301">
    <property type="entry name" value="NAT_SF"/>
    <property type="match status" value="1"/>
</dbReference>
<accession>A0ABR5YZ67</accession>
<feature type="domain" description="N-acetyltransferase" evidence="1">
    <location>
        <begin position="180"/>
        <end position="324"/>
    </location>
</feature>
<dbReference type="PANTHER" id="PTHR30087:SF1">
    <property type="entry name" value="HYPOTHETICAL CYTOSOLIC PROTEIN"/>
    <property type="match status" value="1"/>
</dbReference>
<evidence type="ECO:0000313" key="2">
    <source>
        <dbReference type="EMBL" id="MBA1273233.1"/>
    </source>
</evidence>
<sequence>MEKVLVSACLLGARVRYNGSDKAITDDVLDRWVAEGRLVSLCPEVAAGLPTPRPPAEIRGAGGGAVLRGQAQVVDALGDDVSQAFVRGAEQALALVREHRIRVAVLTERSPSCGSSLIYDGGFGGVTRPGEGTTTALLREHGVEVFNEGQLGEAAACLSRFDDEAGSHRTANPLFRESPMQIRDAVAADVEAIGQLLADLDYPPDVGLQARLQRLTEHPDARTLVAVDGERLLGLLSLHFIPQLALPGAFCRISYLCVDERARSLGVGALLESTAQRLARERGCDRLEVHCHERRTRAHAFYARQGYVESPKYLIKPLREAGDA</sequence>
<dbReference type="EMBL" id="JAAMRF010000003">
    <property type="protein sequence ID" value="MBA1273233.1"/>
    <property type="molecule type" value="Genomic_DNA"/>
</dbReference>
<gene>
    <name evidence="2" type="ORF">G7026_07695</name>
</gene>
<proteinExistence type="predicted"/>
<organism evidence="2 3">
    <name type="scientific">Stutzerimonas azotifigens</name>
    <dbReference type="NCBI Taxonomy" id="291995"/>
    <lineage>
        <taxon>Bacteria</taxon>
        <taxon>Pseudomonadati</taxon>
        <taxon>Pseudomonadota</taxon>
        <taxon>Gammaproteobacteria</taxon>
        <taxon>Pseudomonadales</taxon>
        <taxon>Pseudomonadaceae</taxon>
        <taxon>Stutzerimonas</taxon>
    </lineage>
</organism>
<dbReference type="PROSITE" id="PS51186">
    <property type="entry name" value="GNAT"/>
    <property type="match status" value="1"/>
</dbReference>
<dbReference type="InterPro" id="IPR016181">
    <property type="entry name" value="Acyl_CoA_acyltransferase"/>
</dbReference>
<dbReference type="InterPro" id="IPR000182">
    <property type="entry name" value="GNAT_dom"/>
</dbReference>
<dbReference type="Pfam" id="PF00583">
    <property type="entry name" value="Acetyltransf_1"/>
    <property type="match status" value="1"/>
</dbReference>
<keyword evidence="3" id="KW-1185">Reference proteome</keyword>